<reference evidence="9" key="1">
    <citation type="journal article" date="2013" name="Science">
        <title>The Amborella genome and the evolution of flowering plants.</title>
        <authorList>
            <consortium name="Amborella Genome Project"/>
        </authorList>
    </citation>
    <scope>NUCLEOTIDE SEQUENCE [LARGE SCALE GENOMIC DNA]</scope>
</reference>
<keyword evidence="3" id="KW-1015">Disulfide bond</keyword>
<dbReference type="OrthoDB" id="690947at2759"/>
<evidence type="ECO:0000256" key="4">
    <source>
        <dbReference type="ARBA" id="ARBA00023180"/>
    </source>
</evidence>
<keyword evidence="9" id="KW-1185">Reference proteome</keyword>
<evidence type="ECO:0000256" key="1">
    <source>
        <dbReference type="ARBA" id="ARBA00009748"/>
    </source>
</evidence>
<evidence type="ECO:0000256" key="3">
    <source>
        <dbReference type="ARBA" id="ARBA00023157"/>
    </source>
</evidence>
<keyword evidence="4" id="KW-0325">Glycoprotein</keyword>
<dbReference type="SMART" id="SM00499">
    <property type="entry name" value="AAI"/>
    <property type="match status" value="1"/>
</dbReference>
<proteinExistence type="inferred from homology"/>
<feature type="domain" description="Bifunctional inhibitor/plant lipid transfer protein/seed storage helical" evidence="7">
    <location>
        <begin position="27"/>
        <end position="98"/>
    </location>
</feature>
<comment type="similarity">
    <text evidence="1">Belongs to the plant LTP family.</text>
</comment>
<organism evidence="8 9">
    <name type="scientific">Amborella trichopoda</name>
    <dbReference type="NCBI Taxonomy" id="13333"/>
    <lineage>
        <taxon>Eukaryota</taxon>
        <taxon>Viridiplantae</taxon>
        <taxon>Streptophyta</taxon>
        <taxon>Embryophyta</taxon>
        <taxon>Tracheophyta</taxon>
        <taxon>Spermatophyta</taxon>
        <taxon>Magnoliopsida</taxon>
        <taxon>Amborellales</taxon>
        <taxon>Amborellaceae</taxon>
        <taxon>Amborella</taxon>
    </lineage>
</organism>
<name>W1P0Y1_AMBTC</name>
<dbReference type="EMBL" id="KI394767">
    <property type="protein sequence ID" value="ERN01181.1"/>
    <property type="molecule type" value="Genomic_DNA"/>
</dbReference>
<dbReference type="Gene3D" id="1.10.110.10">
    <property type="entry name" value="Plant lipid-transfer and hydrophobic proteins"/>
    <property type="match status" value="1"/>
</dbReference>
<dbReference type="Pfam" id="PF14368">
    <property type="entry name" value="LTP_2"/>
    <property type="match status" value="1"/>
</dbReference>
<evidence type="ECO:0000313" key="8">
    <source>
        <dbReference type="EMBL" id="ERN01181.1"/>
    </source>
</evidence>
<protein>
    <recommendedName>
        <fullName evidence="7">Bifunctional inhibitor/plant lipid transfer protein/seed storage helical domain-containing protein</fullName>
    </recommendedName>
</protein>
<dbReference type="Proteomes" id="UP000017836">
    <property type="component" value="Unassembled WGS sequence"/>
</dbReference>
<feature type="signal peptide" evidence="6">
    <location>
        <begin position="1"/>
        <end position="24"/>
    </location>
</feature>
<dbReference type="HOGENOM" id="CLU_116928_3_1_1"/>
<evidence type="ECO:0000256" key="5">
    <source>
        <dbReference type="SAM" id="MobiDB-lite"/>
    </source>
</evidence>
<dbReference type="eggNOG" id="ENOG502S7AI">
    <property type="taxonomic scope" value="Eukaryota"/>
</dbReference>
<evidence type="ECO:0000256" key="2">
    <source>
        <dbReference type="ARBA" id="ARBA00022729"/>
    </source>
</evidence>
<feature type="region of interest" description="Disordered" evidence="5">
    <location>
        <begin position="103"/>
        <end position="125"/>
    </location>
</feature>
<gene>
    <name evidence="8" type="ORF">AMTR_s00002p00228410</name>
</gene>
<sequence>MRFSSGFCVAMTMVVMAMVVGTGAQECANKLVPCASYLNSTTPGKECCDDLKQAIETELPCLCALFNDPSVFKSLNINRTQALLLPEHCGFKSTASACNSTAGAPSANSSPNTSSGGSGSGKNSSPSMRAPWYGLVGLTFVIYLQLSQHL</sequence>
<dbReference type="KEGG" id="atr:18429262"/>
<dbReference type="AlphaFoldDB" id="W1P0Y1"/>
<dbReference type="PANTHER" id="PTHR33044">
    <property type="entry name" value="BIFUNCTIONAL INHIBITOR/LIPID-TRANSFER PROTEIN/SEED STORAGE 2S ALBUMIN SUPERFAMILY PROTEIN-RELATED"/>
    <property type="match status" value="1"/>
</dbReference>
<dbReference type="SUPFAM" id="SSF47699">
    <property type="entry name" value="Bifunctional inhibitor/lipid-transfer protein/seed storage 2S albumin"/>
    <property type="match status" value="1"/>
</dbReference>
<evidence type="ECO:0000259" key="7">
    <source>
        <dbReference type="SMART" id="SM00499"/>
    </source>
</evidence>
<dbReference type="Gramene" id="ERN01181">
    <property type="protein sequence ID" value="ERN01181"/>
    <property type="gene ID" value="AMTR_s00002p00228410"/>
</dbReference>
<evidence type="ECO:0000313" key="9">
    <source>
        <dbReference type="Proteomes" id="UP000017836"/>
    </source>
</evidence>
<dbReference type="OMA" id="CASKLIP"/>
<feature type="chain" id="PRO_5004806997" description="Bifunctional inhibitor/plant lipid transfer protein/seed storage helical domain-containing protein" evidence="6">
    <location>
        <begin position="25"/>
        <end position="150"/>
    </location>
</feature>
<accession>W1P0Y1</accession>
<dbReference type="CDD" id="cd00010">
    <property type="entry name" value="AAI_LTSS"/>
    <property type="match status" value="1"/>
</dbReference>
<dbReference type="InterPro" id="IPR043325">
    <property type="entry name" value="LTSS"/>
</dbReference>
<evidence type="ECO:0000256" key="6">
    <source>
        <dbReference type="SAM" id="SignalP"/>
    </source>
</evidence>
<keyword evidence="2 6" id="KW-0732">Signal</keyword>
<dbReference type="InterPro" id="IPR016140">
    <property type="entry name" value="Bifunc_inhib/LTP/seed_store"/>
</dbReference>
<dbReference type="InterPro" id="IPR036312">
    <property type="entry name" value="Bifun_inhib/LTP/seed_sf"/>
</dbReference>